<gene>
    <name evidence="2" type="ORF">SAMN02745132_01913</name>
</gene>
<keyword evidence="1" id="KW-1133">Transmembrane helix</keyword>
<organism evidence="2 3">
    <name type="scientific">Enterovibrio nigricans DSM 22720</name>
    <dbReference type="NCBI Taxonomy" id="1121868"/>
    <lineage>
        <taxon>Bacteria</taxon>
        <taxon>Pseudomonadati</taxon>
        <taxon>Pseudomonadota</taxon>
        <taxon>Gammaproteobacteria</taxon>
        <taxon>Vibrionales</taxon>
        <taxon>Vibrionaceae</taxon>
        <taxon>Enterovibrio</taxon>
    </lineage>
</organism>
<feature type="transmembrane region" description="Helical" evidence="1">
    <location>
        <begin position="61"/>
        <end position="79"/>
    </location>
</feature>
<keyword evidence="3" id="KW-1185">Reference proteome</keyword>
<reference evidence="3" key="1">
    <citation type="submission" date="2017-02" db="EMBL/GenBank/DDBJ databases">
        <authorList>
            <person name="Varghese N."/>
            <person name="Submissions S."/>
        </authorList>
    </citation>
    <scope>NUCLEOTIDE SEQUENCE [LARGE SCALE GENOMIC DNA]</scope>
    <source>
        <strain evidence="3">DSM 22720</strain>
    </source>
</reference>
<protein>
    <submittedName>
        <fullName evidence="2">Uncharacterized protein</fullName>
    </submittedName>
</protein>
<name>A0A1T4UJV1_9GAMM</name>
<feature type="transmembrane region" description="Helical" evidence="1">
    <location>
        <begin position="91"/>
        <end position="111"/>
    </location>
</feature>
<dbReference type="Proteomes" id="UP000190162">
    <property type="component" value="Unassembled WGS sequence"/>
</dbReference>
<sequence>MPGMLFHPNPNLITLSACKTMSRSEPTQNDMIKKVFLWLVVVDYLLLGLFLFLLPTLTLRGGTAISTLLMLYNLLLSFLCFQRSSHQHSHIIYPTLSATLLAFVCFLYFFFLV</sequence>
<keyword evidence="1" id="KW-0812">Transmembrane</keyword>
<keyword evidence="1" id="KW-0472">Membrane</keyword>
<accession>A0A1T4UJV1</accession>
<evidence type="ECO:0000313" key="3">
    <source>
        <dbReference type="Proteomes" id="UP000190162"/>
    </source>
</evidence>
<evidence type="ECO:0000313" key="2">
    <source>
        <dbReference type="EMBL" id="SKA53072.1"/>
    </source>
</evidence>
<proteinExistence type="predicted"/>
<feature type="transmembrane region" description="Helical" evidence="1">
    <location>
        <begin position="35"/>
        <end position="55"/>
    </location>
</feature>
<dbReference type="EMBL" id="FUXU01000019">
    <property type="protein sequence ID" value="SKA53072.1"/>
    <property type="molecule type" value="Genomic_DNA"/>
</dbReference>
<evidence type="ECO:0000256" key="1">
    <source>
        <dbReference type="SAM" id="Phobius"/>
    </source>
</evidence>
<dbReference type="AlphaFoldDB" id="A0A1T4UJV1"/>